<name>A0ABC8R6F0_9AQUA</name>
<dbReference type="EMBL" id="CAUOFW020001003">
    <property type="protein sequence ID" value="CAK9139946.1"/>
    <property type="molecule type" value="Genomic_DNA"/>
</dbReference>
<gene>
    <name evidence="1" type="ORF">ILEXP_LOCUS7364</name>
</gene>
<evidence type="ECO:0000313" key="2">
    <source>
        <dbReference type="Proteomes" id="UP001642360"/>
    </source>
</evidence>
<proteinExistence type="predicted"/>
<sequence>MMFCLLISSVSYVKEYPNLIKTLSFLLKSYEPKVNAAVTQSDNKHNETCTRLPRPAFLMSWKRRIGKDDESLFFTGCENAGLDVEHLGSRVFCIKPREKGSVGNRECC</sequence>
<reference evidence="1 2" key="1">
    <citation type="submission" date="2024-02" db="EMBL/GenBank/DDBJ databases">
        <authorList>
            <person name="Vignale AGUSTIN F."/>
            <person name="Sosa J E."/>
            <person name="Modenutti C."/>
        </authorList>
    </citation>
    <scope>NUCLEOTIDE SEQUENCE [LARGE SCALE GENOMIC DNA]</scope>
</reference>
<protein>
    <submittedName>
        <fullName evidence="1">Uncharacterized protein</fullName>
    </submittedName>
</protein>
<evidence type="ECO:0000313" key="1">
    <source>
        <dbReference type="EMBL" id="CAK9139946.1"/>
    </source>
</evidence>
<dbReference type="AlphaFoldDB" id="A0ABC8R6F0"/>
<accession>A0ABC8R6F0</accession>
<keyword evidence="2" id="KW-1185">Reference proteome</keyword>
<organism evidence="1 2">
    <name type="scientific">Ilex paraguariensis</name>
    <name type="common">yerba mate</name>
    <dbReference type="NCBI Taxonomy" id="185542"/>
    <lineage>
        <taxon>Eukaryota</taxon>
        <taxon>Viridiplantae</taxon>
        <taxon>Streptophyta</taxon>
        <taxon>Embryophyta</taxon>
        <taxon>Tracheophyta</taxon>
        <taxon>Spermatophyta</taxon>
        <taxon>Magnoliopsida</taxon>
        <taxon>eudicotyledons</taxon>
        <taxon>Gunneridae</taxon>
        <taxon>Pentapetalae</taxon>
        <taxon>asterids</taxon>
        <taxon>campanulids</taxon>
        <taxon>Aquifoliales</taxon>
        <taxon>Aquifoliaceae</taxon>
        <taxon>Ilex</taxon>
    </lineage>
</organism>
<dbReference type="Proteomes" id="UP001642360">
    <property type="component" value="Unassembled WGS sequence"/>
</dbReference>
<comment type="caution">
    <text evidence="1">The sequence shown here is derived from an EMBL/GenBank/DDBJ whole genome shotgun (WGS) entry which is preliminary data.</text>
</comment>